<proteinExistence type="predicted"/>
<dbReference type="Gene3D" id="1.20.1070.10">
    <property type="entry name" value="Rhodopsin 7-helix transmembrane proteins"/>
    <property type="match status" value="1"/>
</dbReference>
<evidence type="ECO:0000256" key="2">
    <source>
        <dbReference type="ARBA" id="ARBA00022475"/>
    </source>
</evidence>
<dbReference type="InterPro" id="IPR000276">
    <property type="entry name" value="GPCR_Rhodpsn"/>
</dbReference>
<dbReference type="PRINTS" id="PR00237">
    <property type="entry name" value="GPCRRHODOPSN"/>
</dbReference>
<evidence type="ECO:0000313" key="11">
    <source>
        <dbReference type="EMBL" id="EDO46284.1"/>
    </source>
</evidence>
<keyword evidence="12" id="KW-1185">Reference proteome</keyword>
<keyword evidence="3 9" id="KW-0812">Transmembrane</keyword>
<evidence type="ECO:0000256" key="9">
    <source>
        <dbReference type="SAM" id="Phobius"/>
    </source>
</evidence>
<feature type="transmembrane region" description="Helical" evidence="9">
    <location>
        <begin position="106"/>
        <end position="126"/>
    </location>
</feature>
<keyword evidence="8" id="KW-0807">Transducer</keyword>
<organism evidence="11 12">
    <name type="scientific">Nematostella vectensis</name>
    <name type="common">Starlet sea anemone</name>
    <dbReference type="NCBI Taxonomy" id="45351"/>
    <lineage>
        <taxon>Eukaryota</taxon>
        <taxon>Metazoa</taxon>
        <taxon>Cnidaria</taxon>
        <taxon>Anthozoa</taxon>
        <taxon>Hexacorallia</taxon>
        <taxon>Actiniaria</taxon>
        <taxon>Edwardsiidae</taxon>
        <taxon>Nematostella</taxon>
    </lineage>
</organism>
<feature type="transmembrane region" description="Helical" evidence="9">
    <location>
        <begin position="245"/>
        <end position="264"/>
    </location>
</feature>
<evidence type="ECO:0000256" key="7">
    <source>
        <dbReference type="ARBA" id="ARBA00023170"/>
    </source>
</evidence>
<dbReference type="HOGENOM" id="CLU_009579_3_6_1"/>
<evidence type="ECO:0000259" key="10">
    <source>
        <dbReference type="PROSITE" id="PS50262"/>
    </source>
</evidence>
<evidence type="ECO:0000256" key="8">
    <source>
        <dbReference type="ARBA" id="ARBA00023224"/>
    </source>
</evidence>
<dbReference type="GO" id="GO:0001609">
    <property type="term" value="F:G protein-coupled adenosine receptor activity"/>
    <property type="evidence" value="ECO:0000318"/>
    <property type="project" value="GO_Central"/>
</dbReference>
<feature type="non-terminal residue" evidence="11">
    <location>
        <position position="1"/>
    </location>
</feature>
<keyword evidence="6 9" id="KW-0472">Membrane</keyword>
<dbReference type="InterPro" id="IPR017452">
    <property type="entry name" value="GPCR_Rhodpsn_7TM"/>
</dbReference>
<accession>A7RQG8</accession>
<evidence type="ECO:0000256" key="6">
    <source>
        <dbReference type="ARBA" id="ARBA00023136"/>
    </source>
</evidence>
<keyword evidence="2" id="KW-1003">Cell membrane</keyword>
<evidence type="ECO:0000256" key="3">
    <source>
        <dbReference type="ARBA" id="ARBA00022692"/>
    </source>
</evidence>
<dbReference type="OMA" id="GYILFAY"/>
<reference evidence="11 12" key="1">
    <citation type="journal article" date="2007" name="Science">
        <title>Sea anemone genome reveals ancestral eumetazoan gene repertoire and genomic organization.</title>
        <authorList>
            <person name="Putnam N.H."/>
            <person name="Srivastava M."/>
            <person name="Hellsten U."/>
            <person name="Dirks B."/>
            <person name="Chapman J."/>
            <person name="Salamov A."/>
            <person name="Terry A."/>
            <person name="Shapiro H."/>
            <person name="Lindquist E."/>
            <person name="Kapitonov V.V."/>
            <person name="Jurka J."/>
            <person name="Genikhovich G."/>
            <person name="Grigoriev I.V."/>
            <person name="Lucas S.M."/>
            <person name="Steele R.E."/>
            <person name="Finnerty J.R."/>
            <person name="Technau U."/>
            <person name="Martindale M.Q."/>
            <person name="Rokhsar D.S."/>
        </authorList>
    </citation>
    <scope>NUCLEOTIDE SEQUENCE [LARGE SCALE GENOMIC DNA]</scope>
    <source>
        <strain evidence="12">CH2 X CH6</strain>
    </source>
</reference>
<keyword evidence="4 9" id="KW-1133">Transmembrane helix</keyword>
<feature type="transmembrane region" description="Helical" evidence="9">
    <location>
        <begin position="208"/>
        <end position="233"/>
    </location>
</feature>
<evidence type="ECO:0000256" key="4">
    <source>
        <dbReference type="ARBA" id="ARBA00022989"/>
    </source>
</evidence>
<name>A7RQG8_NEMVE</name>
<dbReference type="Proteomes" id="UP000001593">
    <property type="component" value="Unassembled WGS sequence"/>
</dbReference>
<feature type="transmembrane region" description="Helical" evidence="9">
    <location>
        <begin position="30"/>
        <end position="55"/>
    </location>
</feature>
<protein>
    <recommendedName>
        <fullName evidence="10">G-protein coupled receptors family 1 profile domain-containing protein</fullName>
    </recommendedName>
</protein>
<comment type="subcellular location">
    <subcellularLocation>
        <location evidence="1">Cell membrane</location>
        <topology evidence="1">Multi-pass membrane protein</topology>
    </subcellularLocation>
</comment>
<dbReference type="AlphaFoldDB" id="A7RQG8"/>
<dbReference type="PhylomeDB" id="A7RQG8"/>
<sequence>LMASFVVVGNSLVCTLYCHYRKLRTITNTFVVSLAVSDVLVAIVFVPCFLMMSYVPEIGLIVPYVIGYILFAYMFNFCGVTYDRYQAIVHPLSYHAKMTRRTVNKILILVWTIPMVITLVPAFWYSQPLNIKKLANQINQGLLVFSITAISVIICMAYCKMFRETRHQIQKMAELRLESLSRQSSLGAGKHRRKRQLNISVEVKAAKVFAVLITTFAICWFPLIFINIIEAIGYVQKVPQALKDISLFTLVGNSFLDPLIYSLYKTDFRNAVRKF</sequence>
<dbReference type="STRING" id="45351.A7RQG8"/>
<feature type="non-terminal residue" evidence="11">
    <location>
        <position position="275"/>
    </location>
</feature>
<dbReference type="GO" id="GO:0005886">
    <property type="term" value="C:plasma membrane"/>
    <property type="evidence" value="ECO:0000318"/>
    <property type="project" value="GO_Central"/>
</dbReference>
<evidence type="ECO:0000256" key="1">
    <source>
        <dbReference type="ARBA" id="ARBA00004651"/>
    </source>
</evidence>
<dbReference type="Pfam" id="PF00001">
    <property type="entry name" value="7tm_1"/>
    <property type="match status" value="1"/>
</dbReference>
<gene>
    <name evidence="11" type="ORF">NEMVEDRAFT_v1g89857</name>
</gene>
<evidence type="ECO:0000256" key="5">
    <source>
        <dbReference type="ARBA" id="ARBA00023040"/>
    </source>
</evidence>
<keyword evidence="7" id="KW-0675">Receptor</keyword>
<evidence type="ECO:0000313" key="12">
    <source>
        <dbReference type="Proteomes" id="UP000001593"/>
    </source>
</evidence>
<feature type="domain" description="G-protein coupled receptors family 1 profile" evidence="10">
    <location>
        <begin position="9"/>
        <end position="261"/>
    </location>
</feature>
<dbReference type="PROSITE" id="PS50262">
    <property type="entry name" value="G_PROTEIN_RECEP_F1_2"/>
    <property type="match status" value="1"/>
</dbReference>
<feature type="transmembrane region" description="Helical" evidence="9">
    <location>
        <begin position="138"/>
        <end position="159"/>
    </location>
</feature>
<dbReference type="eggNOG" id="KOG3656">
    <property type="taxonomic scope" value="Eukaryota"/>
</dbReference>
<dbReference type="PANTHER" id="PTHR24247">
    <property type="entry name" value="5-HYDROXYTRYPTAMINE RECEPTOR"/>
    <property type="match status" value="1"/>
</dbReference>
<dbReference type="GO" id="GO:0007186">
    <property type="term" value="P:G protein-coupled receptor signaling pathway"/>
    <property type="evidence" value="ECO:0000318"/>
    <property type="project" value="GO_Central"/>
</dbReference>
<dbReference type="SUPFAM" id="SSF81321">
    <property type="entry name" value="Family A G protein-coupled receptor-like"/>
    <property type="match status" value="1"/>
</dbReference>
<dbReference type="InParanoid" id="A7RQG8"/>
<keyword evidence="5" id="KW-0297">G-protein coupled receptor</keyword>
<dbReference type="EMBL" id="DS469528">
    <property type="protein sequence ID" value="EDO46284.1"/>
    <property type="molecule type" value="Genomic_DNA"/>
</dbReference>
<feature type="transmembrane region" description="Helical" evidence="9">
    <location>
        <begin position="61"/>
        <end position="85"/>
    </location>
</feature>